<keyword evidence="2" id="KW-1185">Reference proteome</keyword>
<dbReference type="RefSeq" id="WP_193910780.1">
    <property type="nucleotide sequence ID" value="NZ_JADEXG010000062.1"/>
</dbReference>
<accession>A0A8J7AXX4</accession>
<protein>
    <submittedName>
        <fullName evidence="1">Uncharacterized protein</fullName>
    </submittedName>
</protein>
<reference evidence="1" key="1">
    <citation type="submission" date="2020-10" db="EMBL/GenBank/DDBJ databases">
        <authorList>
            <person name="Castelo-Branco R."/>
            <person name="Eusebio N."/>
            <person name="Adriana R."/>
            <person name="Vieira A."/>
            <person name="Brugerolle De Fraissinette N."/>
            <person name="Rezende De Castro R."/>
            <person name="Schneider M.P."/>
            <person name="Vasconcelos V."/>
            <person name="Leao P.N."/>
        </authorList>
    </citation>
    <scope>NUCLEOTIDE SEQUENCE</scope>
    <source>
        <strain evidence="1">LEGE 07310</strain>
    </source>
</reference>
<name>A0A8J7AXX4_9CYAN</name>
<evidence type="ECO:0000313" key="2">
    <source>
        <dbReference type="Proteomes" id="UP000636505"/>
    </source>
</evidence>
<dbReference type="AlphaFoldDB" id="A0A8J7AXX4"/>
<gene>
    <name evidence="1" type="ORF">IQ241_20365</name>
</gene>
<proteinExistence type="predicted"/>
<dbReference type="EMBL" id="JADEXG010000062">
    <property type="protein sequence ID" value="MBE9079623.1"/>
    <property type="molecule type" value="Genomic_DNA"/>
</dbReference>
<evidence type="ECO:0000313" key="1">
    <source>
        <dbReference type="EMBL" id="MBE9079623.1"/>
    </source>
</evidence>
<comment type="caution">
    <text evidence="1">The sequence shown here is derived from an EMBL/GenBank/DDBJ whole genome shotgun (WGS) entry which is preliminary data.</text>
</comment>
<dbReference type="Proteomes" id="UP000636505">
    <property type="component" value="Unassembled WGS sequence"/>
</dbReference>
<sequence>MHDSSLRRQRSSVRPRITLSPDVFEKAELIAARWGLKNARAAVEAVFRCYADEYLYGRSEPHYPGAQPPPLTVPAQPAIAALPACEALDALDDLLAL</sequence>
<organism evidence="1 2">
    <name type="scientific">Vasconcelosia minhoensis LEGE 07310</name>
    <dbReference type="NCBI Taxonomy" id="915328"/>
    <lineage>
        <taxon>Bacteria</taxon>
        <taxon>Bacillati</taxon>
        <taxon>Cyanobacteriota</taxon>
        <taxon>Cyanophyceae</taxon>
        <taxon>Nodosilineales</taxon>
        <taxon>Cymatolegaceae</taxon>
        <taxon>Vasconcelosia</taxon>
        <taxon>Vasconcelosia minhoensis</taxon>
    </lineage>
</organism>